<dbReference type="InterPro" id="IPR010982">
    <property type="entry name" value="Lambda_DNA-bd_dom_sf"/>
</dbReference>
<dbReference type="CDD" id="cd00093">
    <property type="entry name" value="HTH_XRE"/>
    <property type="match status" value="1"/>
</dbReference>
<feature type="region of interest" description="Disordered" evidence="1">
    <location>
        <begin position="1"/>
        <end position="45"/>
    </location>
</feature>
<evidence type="ECO:0000313" key="4">
    <source>
        <dbReference type="Proteomes" id="UP001162834"/>
    </source>
</evidence>
<dbReference type="AlphaFoldDB" id="A0A9E7C0G1"/>
<keyword evidence="4" id="KW-1185">Reference proteome</keyword>
<dbReference type="Gene3D" id="1.10.260.40">
    <property type="entry name" value="lambda repressor-like DNA-binding domains"/>
    <property type="match status" value="1"/>
</dbReference>
<gene>
    <name evidence="3" type="ORF">DSM104329_01895</name>
</gene>
<reference evidence="3" key="1">
    <citation type="journal article" date="2022" name="Int. J. Syst. Evol. Microbiol.">
        <title>Pseudomonas aegrilactucae sp. nov. and Pseudomonas morbosilactucae sp. nov., pathogens causing bacterial rot of lettuce in Japan.</title>
        <authorList>
            <person name="Sawada H."/>
            <person name="Fujikawa T."/>
            <person name="Satou M."/>
        </authorList>
    </citation>
    <scope>NUCLEOTIDE SEQUENCE</scope>
    <source>
        <strain evidence="3">0166_1</strain>
    </source>
</reference>
<dbReference type="SMART" id="SM00530">
    <property type="entry name" value="HTH_XRE"/>
    <property type="match status" value="1"/>
</dbReference>
<feature type="compositionally biased region" description="Basic residues" evidence="1">
    <location>
        <begin position="98"/>
        <end position="108"/>
    </location>
</feature>
<name>A0A9E7C0G1_9ACTN</name>
<dbReference type="KEGG" id="sbae:DSM104329_01895"/>
<feature type="compositionally biased region" description="Basic and acidic residues" evidence="1">
    <location>
        <begin position="72"/>
        <end position="85"/>
    </location>
</feature>
<dbReference type="GO" id="GO:0003677">
    <property type="term" value="F:DNA binding"/>
    <property type="evidence" value="ECO:0007669"/>
    <property type="project" value="InterPro"/>
</dbReference>
<evidence type="ECO:0000259" key="2">
    <source>
        <dbReference type="PROSITE" id="PS50943"/>
    </source>
</evidence>
<dbReference type="Proteomes" id="UP001162834">
    <property type="component" value="Chromosome"/>
</dbReference>
<dbReference type="EMBL" id="CP087164">
    <property type="protein sequence ID" value="UGS35502.1"/>
    <property type="molecule type" value="Genomic_DNA"/>
</dbReference>
<evidence type="ECO:0000256" key="1">
    <source>
        <dbReference type="SAM" id="MobiDB-lite"/>
    </source>
</evidence>
<proteinExistence type="predicted"/>
<accession>A0A9E7C0G1</accession>
<protein>
    <recommendedName>
        <fullName evidence="2">HTH cro/C1-type domain-containing protein</fullName>
    </recommendedName>
</protein>
<feature type="domain" description="HTH cro/C1-type" evidence="2">
    <location>
        <begin position="18"/>
        <end position="71"/>
    </location>
</feature>
<dbReference type="SUPFAM" id="SSF47413">
    <property type="entry name" value="lambda repressor-like DNA-binding domains"/>
    <property type="match status" value="1"/>
</dbReference>
<dbReference type="PROSITE" id="PS50943">
    <property type="entry name" value="HTH_CROC1"/>
    <property type="match status" value="1"/>
</dbReference>
<sequence>MRSPIPSGAMTSDAGDFLRRMRKRQGVSQGELARRVGSHQPQVSAWETGKKPVTVAQLAALLDALGLVLRLDADPKPEPGAEGSDRFSAVMGDERGSPRGRRRGGAGR</sequence>
<dbReference type="Pfam" id="PF13560">
    <property type="entry name" value="HTH_31"/>
    <property type="match status" value="1"/>
</dbReference>
<dbReference type="InterPro" id="IPR001387">
    <property type="entry name" value="Cro/C1-type_HTH"/>
</dbReference>
<feature type="region of interest" description="Disordered" evidence="1">
    <location>
        <begin position="72"/>
        <end position="108"/>
    </location>
</feature>
<organism evidence="3 4">
    <name type="scientific">Capillimicrobium parvum</name>
    <dbReference type="NCBI Taxonomy" id="2884022"/>
    <lineage>
        <taxon>Bacteria</taxon>
        <taxon>Bacillati</taxon>
        <taxon>Actinomycetota</taxon>
        <taxon>Thermoleophilia</taxon>
        <taxon>Solirubrobacterales</taxon>
        <taxon>Capillimicrobiaceae</taxon>
        <taxon>Capillimicrobium</taxon>
    </lineage>
</organism>
<evidence type="ECO:0000313" key="3">
    <source>
        <dbReference type="EMBL" id="UGS35502.1"/>
    </source>
</evidence>